<protein>
    <recommendedName>
        <fullName evidence="6">Adhesin</fullName>
    </recommendedName>
</protein>
<dbReference type="OrthoDB" id="1117657at2"/>
<reference evidence="4" key="2">
    <citation type="submission" date="2016-11" db="EMBL/GenBank/DDBJ databases">
        <authorList>
            <person name="Varghese N."/>
            <person name="Submissions S."/>
        </authorList>
    </citation>
    <scope>NUCLEOTIDE SEQUENCE [LARGE SCALE GENOMIC DNA]</scope>
    <source>
        <strain evidence="4">DSM 19859</strain>
    </source>
</reference>
<reference evidence="2 5" key="3">
    <citation type="submission" date="2018-07" db="EMBL/GenBank/DDBJ databases">
        <title>Leeuwenhoekiella genomics.</title>
        <authorList>
            <person name="Tahon G."/>
            <person name="Willems A."/>
        </authorList>
    </citation>
    <scope>NUCLEOTIDE SEQUENCE [LARGE SCALE GENOMIC DNA]</scope>
    <source>
        <strain evidence="2 5">LMG 24856</strain>
    </source>
</reference>
<dbReference type="EMBL" id="FQXT01000003">
    <property type="protein sequence ID" value="SHI07605.1"/>
    <property type="molecule type" value="Genomic_DNA"/>
</dbReference>
<dbReference type="EMBL" id="QOVN01000002">
    <property type="protein sequence ID" value="RXG30515.1"/>
    <property type="molecule type" value="Genomic_DNA"/>
</dbReference>
<accession>A0A1M5Y6A5</accession>
<dbReference type="Proteomes" id="UP000290037">
    <property type="component" value="Unassembled WGS sequence"/>
</dbReference>
<evidence type="ECO:0008006" key="6">
    <source>
        <dbReference type="Google" id="ProtNLM"/>
    </source>
</evidence>
<dbReference type="Proteomes" id="UP000184240">
    <property type="component" value="Unassembled WGS sequence"/>
</dbReference>
<evidence type="ECO:0000313" key="4">
    <source>
        <dbReference type="Proteomes" id="UP000184240"/>
    </source>
</evidence>
<evidence type="ECO:0000313" key="5">
    <source>
        <dbReference type="Proteomes" id="UP000290037"/>
    </source>
</evidence>
<feature type="chain" id="PRO_5012229217" description="Adhesin" evidence="1">
    <location>
        <begin position="22"/>
        <end position="367"/>
    </location>
</feature>
<gene>
    <name evidence="2" type="ORF">DSM01_1265</name>
    <name evidence="3" type="ORF">SAMN04487999_1972</name>
</gene>
<feature type="signal peptide" evidence="1">
    <location>
        <begin position="1"/>
        <end position="21"/>
    </location>
</feature>
<name>A0A1M5Y6A5_9FLAO</name>
<dbReference type="AlphaFoldDB" id="A0A1M5Y6A5"/>
<keyword evidence="5" id="KW-1185">Reference proteome</keyword>
<dbReference type="STRING" id="573501.SAMN04487999_1972"/>
<keyword evidence="1" id="KW-0732">Signal</keyword>
<reference evidence="3" key="1">
    <citation type="submission" date="2016-11" db="EMBL/GenBank/DDBJ databases">
        <authorList>
            <person name="Jaros S."/>
            <person name="Januszkiewicz K."/>
            <person name="Wedrychowicz H."/>
        </authorList>
    </citation>
    <scope>NUCLEOTIDE SEQUENCE [LARGE SCALE GENOMIC DNA]</scope>
    <source>
        <strain evidence="3">DSM 19859</strain>
    </source>
</reference>
<organism evidence="3 4">
    <name type="scientific">Leeuwenhoekiella palythoae</name>
    <dbReference type="NCBI Taxonomy" id="573501"/>
    <lineage>
        <taxon>Bacteria</taxon>
        <taxon>Pseudomonadati</taxon>
        <taxon>Bacteroidota</taxon>
        <taxon>Flavobacteriia</taxon>
        <taxon>Flavobacteriales</taxon>
        <taxon>Flavobacteriaceae</taxon>
        <taxon>Leeuwenhoekiella</taxon>
    </lineage>
</organism>
<evidence type="ECO:0000313" key="2">
    <source>
        <dbReference type="EMBL" id="RXG30515.1"/>
    </source>
</evidence>
<sequence length="367" mass="40837">MKTNYYKYLFLFLVTSAVTFANGNDPDRFKGRYTKEKKINKQYNVNANALLKINNSYGNVDVISWDQNQVVIEVHIKTNGNDEDKVIKKLNQIEVSFEASADMVAARTEIESTSSSWWSSWTSGGNNVNMEINYKIKVPVTNKVDLSNDYGGISIDKIKGQAKISCDYGHLDLGELLADNNLLSFDYTNNSNIAYMKSGKIRADYSAFTLEKGGNIELNADYTKSTFGSIKNLQYSCDYGGLNLDAAEAIKGSSDYLSVKLGKISGPVDLNMDYGSIRIDELTASAGNVRINSEYAGVKIGYNAAYQFNFIIKLDYAGLNGEEDFEITKRQIESSDKYYEGYYGSASAKNNVNINSEYGGVSFYKVN</sequence>
<dbReference type="RefSeq" id="WP_072982619.1">
    <property type="nucleotide sequence ID" value="NZ_FQXT01000003.1"/>
</dbReference>
<evidence type="ECO:0000313" key="3">
    <source>
        <dbReference type="EMBL" id="SHI07605.1"/>
    </source>
</evidence>
<evidence type="ECO:0000256" key="1">
    <source>
        <dbReference type="SAM" id="SignalP"/>
    </source>
</evidence>
<proteinExistence type="predicted"/>